<dbReference type="AlphaFoldDB" id="A0AA38CC91"/>
<name>A0AA38CC91_TAXCH</name>
<proteinExistence type="predicted"/>
<evidence type="ECO:0000313" key="2">
    <source>
        <dbReference type="Proteomes" id="UP000824469"/>
    </source>
</evidence>
<gene>
    <name evidence="1" type="ORF">KI387_029434</name>
</gene>
<feature type="non-terminal residue" evidence="1">
    <location>
        <position position="1"/>
    </location>
</feature>
<feature type="non-terminal residue" evidence="1">
    <location>
        <position position="65"/>
    </location>
</feature>
<evidence type="ECO:0000313" key="1">
    <source>
        <dbReference type="EMBL" id="KAH9297752.1"/>
    </source>
</evidence>
<organism evidence="1 2">
    <name type="scientific">Taxus chinensis</name>
    <name type="common">Chinese yew</name>
    <name type="synonym">Taxus wallichiana var. chinensis</name>
    <dbReference type="NCBI Taxonomy" id="29808"/>
    <lineage>
        <taxon>Eukaryota</taxon>
        <taxon>Viridiplantae</taxon>
        <taxon>Streptophyta</taxon>
        <taxon>Embryophyta</taxon>
        <taxon>Tracheophyta</taxon>
        <taxon>Spermatophyta</taxon>
        <taxon>Pinopsida</taxon>
        <taxon>Pinidae</taxon>
        <taxon>Conifers II</taxon>
        <taxon>Cupressales</taxon>
        <taxon>Taxaceae</taxon>
        <taxon>Taxus</taxon>
    </lineage>
</organism>
<keyword evidence="2" id="KW-1185">Reference proteome</keyword>
<comment type="caution">
    <text evidence="1">The sequence shown here is derived from an EMBL/GenBank/DDBJ whole genome shotgun (WGS) entry which is preliminary data.</text>
</comment>
<accession>A0AA38CC91</accession>
<protein>
    <submittedName>
        <fullName evidence="1">Uncharacterized protein</fullName>
    </submittedName>
</protein>
<dbReference type="Proteomes" id="UP000824469">
    <property type="component" value="Unassembled WGS sequence"/>
</dbReference>
<dbReference type="EMBL" id="JAHRHJ020000010">
    <property type="protein sequence ID" value="KAH9297752.1"/>
    <property type="molecule type" value="Genomic_DNA"/>
</dbReference>
<sequence length="65" mass="7159">RDKVMSGAICDEEHNIGVVMIFLISGVYMIEPIDELEDVLGNIESHDDIDDGNVGNFGMEDDDTT</sequence>
<reference evidence="1 2" key="1">
    <citation type="journal article" date="2021" name="Nat. Plants">
        <title>The Taxus genome provides insights into paclitaxel biosynthesis.</title>
        <authorList>
            <person name="Xiong X."/>
            <person name="Gou J."/>
            <person name="Liao Q."/>
            <person name="Li Y."/>
            <person name="Zhou Q."/>
            <person name="Bi G."/>
            <person name="Li C."/>
            <person name="Du R."/>
            <person name="Wang X."/>
            <person name="Sun T."/>
            <person name="Guo L."/>
            <person name="Liang H."/>
            <person name="Lu P."/>
            <person name="Wu Y."/>
            <person name="Zhang Z."/>
            <person name="Ro D.K."/>
            <person name="Shang Y."/>
            <person name="Huang S."/>
            <person name="Yan J."/>
        </authorList>
    </citation>
    <scope>NUCLEOTIDE SEQUENCE [LARGE SCALE GENOMIC DNA]</scope>
    <source>
        <strain evidence="1">Ta-2019</strain>
    </source>
</reference>